<keyword evidence="4" id="KW-1185">Reference proteome</keyword>
<evidence type="ECO:0000313" key="3">
    <source>
        <dbReference type="EMBL" id="MDY3562968.1"/>
    </source>
</evidence>
<protein>
    <submittedName>
        <fullName evidence="3">Neutral/alkaline non-lysosomal ceramidase N-terminal domain-containing protein</fullName>
    </submittedName>
</protein>
<dbReference type="RefSeq" id="WP_320689236.1">
    <property type="nucleotide sequence ID" value="NZ_JAXBLV010000226.1"/>
</dbReference>
<sequence>MRFACTLSALALFALPCTAGEFKVGFGETDLTPEVGAGKKSVFLAGFGQNRKATTVHDPIMARAVVMADGDEKIAFVSVDVVGLFLPSVERVREKLTGFKYVLVSATHNHEGPDTLGLWGASPVQSGVDPDYLKRVEAGCAEAVKAAEKTLAAATVKIGTAADPALINDNRKPVVKHDELVVLKFFEPKTDKPLGVLVQWNCHPEALDSRNTEVTADFIYYTVKQLRETQKCPVAYFTGTVGGLMTTLKLPVKDEKGKELADGTFEKSERYGRLVGQLAEKALKGAVPVTLTPFDIRTRELLVPVENNIYRLAWSFGTLNRTMYAWDGTPTPKKFVPTKEVGKPVAVKTEVGYLKLGELEVAAIPGEIYPELVLNKVENPADPGADFPNAAIEPAVYDQLKGKHRMLIGLANDELGYFIPKRQWDEKAPFCYGLKKAQYGEMNSVGPEAAPVICGAFKELAKGK</sequence>
<evidence type="ECO:0000313" key="4">
    <source>
        <dbReference type="Proteomes" id="UP001272242"/>
    </source>
</evidence>
<dbReference type="Pfam" id="PF04734">
    <property type="entry name" value="Ceramidase_alk"/>
    <property type="match status" value="1"/>
</dbReference>
<keyword evidence="1" id="KW-0732">Signal</keyword>
<reference evidence="4" key="1">
    <citation type="journal article" date="2023" name="Mar. Drugs">
        <title>Gemmata algarum, a Novel Planctomycete Isolated from an Algal Mat, Displays Antimicrobial Activity.</title>
        <authorList>
            <person name="Kumar G."/>
            <person name="Kallscheuer N."/>
            <person name="Kashif M."/>
            <person name="Ahamad S."/>
            <person name="Jagadeeshwari U."/>
            <person name="Pannikurungottu S."/>
            <person name="Haufschild T."/>
            <person name="Kabuu M."/>
            <person name="Sasikala C."/>
            <person name="Jogler C."/>
            <person name="Ramana C."/>
        </authorList>
    </citation>
    <scope>NUCLEOTIDE SEQUENCE [LARGE SCALE GENOMIC DNA]</scope>
    <source>
        <strain evidence="4">JC673</strain>
    </source>
</reference>
<dbReference type="Proteomes" id="UP001272242">
    <property type="component" value="Unassembled WGS sequence"/>
</dbReference>
<accession>A0ABU5F5V7</accession>
<comment type="caution">
    <text evidence="3">The sequence shown here is derived from an EMBL/GenBank/DDBJ whole genome shotgun (WGS) entry which is preliminary data.</text>
</comment>
<name>A0ABU5F5V7_9BACT</name>
<dbReference type="EMBL" id="JAXBLV010000226">
    <property type="protein sequence ID" value="MDY3562968.1"/>
    <property type="molecule type" value="Genomic_DNA"/>
</dbReference>
<organism evidence="3 4">
    <name type="scientific">Gemmata algarum</name>
    <dbReference type="NCBI Taxonomy" id="2975278"/>
    <lineage>
        <taxon>Bacteria</taxon>
        <taxon>Pseudomonadati</taxon>
        <taxon>Planctomycetota</taxon>
        <taxon>Planctomycetia</taxon>
        <taxon>Gemmatales</taxon>
        <taxon>Gemmataceae</taxon>
        <taxon>Gemmata</taxon>
    </lineage>
</organism>
<dbReference type="InterPro" id="IPR031329">
    <property type="entry name" value="NEUT/ALK_ceramidase_N"/>
</dbReference>
<gene>
    <name evidence="3" type="ORF">R5W23_004451</name>
</gene>
<evidence type="ECO:0000256" key="1">
    <source>
        <dbReference type="SAM" id="SignalP"/>
    </source>
</evidence>
<evidence type="ECO:0000259" key="2">
    <source>
        <dbReference type="Pfam" id="PF04734"/>
    </source>
</evidence>
<feature type="chain" id="PRO_5045688420" evidence="1">
    <location>
        <begin position="20"/>
        <end position="464"/>
    </location>
</feature>
<feature type="domain" description="Neutral/alkaline non-lysosomal ceramidase N-terminal" evidence="2">
    <location>
        <begin position="22"/>
        <end position="220"/>
    </location>
</feature>
<feature type="signal peptide" evidence="1">
    <location>
        <begin position="1"/>
        <end position="19"/>
    </location>
</feature>
<proteinExistence type="predicted"/>